<gene>
    <name evidence="1" type="ORF">METZ01_LOCUS132980</name>
</gene>
<dbReference type="EMBL" id="UINC01018984">
    <property type="protein sequence ID" value="SVA80126.1"/>
    <property type="molecule type" value="Genomic_DNA"/>
</dbReference>
<evidence type="ECO:0008006" key="2">
    <source>
        <dbReference type="Google" id="ProtNLM"/>
    </source>
</evidence>
<protein>
    <recommendedName>
        <fullName evidence="2">Glutathionylspermidine synthase pre-ATP-grasp-like domain-containing protein</fullName>
    </recommendedName>
</protein>
<evidence type="ECO:0000313" key="1">
    <source>
        <dbReference type="EMBL" id="SVA80126.1"/>
    </source>
</evidence>
<accession>A0A381YSV7</accession>
<dbReference type="AlphaFoldDB" id="A0A381YSV7"/>
<proteinExistence type="predicted"/>
<sequence length="468" mass="52915">MITKPEDICLEIESSLAESSLFSKEAQVEKGAPSWRVSPEPYYLSSEEISFFEDLGSHLLKFYTVLNSLYADSVKGKIPSWFAQYLDAGKPDDLVAYSRMKRIRGDLPGIIRPDIMVTEKGFSVTELDSVPGGFGLTARLMDLYSGMGEMVVGMSDGGIPEAFYKMAESISGETPCVVAIIVSDEANDYWGEMSSLAHQLNDKGFPVFALRPQEVIFREEGLFFKNNKDEVKIDILYRFFELFDLKNIPKAELIMYSCKKGRVKITPPFKPYLEEKLAFSLFKHPVLTSLWEKELGCETFAILSHLIPDTWILDSREVPEYAVIPGLDVRGKLVQDWKELIPLTQKERELVIKPSGFSPESWGSRGVVIGHDVSAEFWKKTLEDSLAKFPEESSVLQVFHKGRRVRVRYRDNSTDSILEMEARVRLTPYYFLIDGSARLTGILATLCPHDKKKIHGMSDAVLIPCAKK</sequence>
<organism evidence="1">
    <name type="scientific">marine metagenome</name>
    <dbReference type="NCBI Taxonomy" id="408172"/>
    <lineage>
        <taxon>unclassified sequences</taxon>
        <taxon>metagenomes</taxon>
        <taxon>ecological metagenomes</taxon>
    </lineage>
</organism>
<reference evidence="1" key="1">
    <citation type="submission" date="2018-05" db="EMBL/GenBank/DDBJ databases">
        <authorList>
            <person name="Lanie J.A."/>
            <person name="Ng W.-L."/>
            <person name="Kazmierczak K.M."/>
            <person name="Andrzejewski T.M."/>
            <person name="Davidsen T.M."/>
            <person name="Wayne K.J."/>
            <person name="Tettelin H."/>
            <person name="Glass J.I."/>
            <person name="Rusch D."/>
            <person name="Podicherti R."/>
            <person name="Tsui H.-C.T."/>
            <person name="Winkler M.E."/>
        </authorList>
    </citation>
    <scope>NUCLEOTIDE SEQUENCE</scope>
</reference>
<name>A0A381YSV7_9ZZZZ</name>